<reference evidence="3 4" key="1">
    <citation type="submission" date="2020-11" db="EMBL/GenBank/DDBJ databases">
        <authorList>
            <person name="Wallbank WR R."/>
            <person name="Pardo Diaz C."/>
            <person name="Kozak K."/>
            <person name="Martin S."/>
            <person name="Jiggins C."/>
            <person name="Moest M."/>
            <person name="Warren A I."/>
            <person name="Generalovic N T."/>
            <person name="Byers J.R.P. K."/>
            <person name="Montejo-Kovacevich G."/>
            <person name="Yen C E."/>
        </authorList>
    </citation>
    <scope>NUCLEOTIDE SEQUENCE [LARGE SCALE GENOMIC DNA]</scope>
</reference>
<evidence type="ECO:0000256" key="2">
    <source>
        <dbReference type="SAM" id="SignalP"/>
    </source>
</evidence>
<organism evidence="3 4">
    <name type="scientific">Hermetia illucens</name>
    <name type="common">Black soldier fly</name>
    <dbReference type="NCBI Taxonomy" id="343691"/>
    <lineage>
        <taxon>Eukaryota</taxon>
        <taxon>Metazoa</taxon>
        <taxon>Ecdysozoa</taxon>
        <taxon>Arthropoda</taxon>
        <taxon>Hexapoda</taxon>
        <taxon>Insecta</taxon>
        <taxon>Pterygota</taxon>
        <taxon>Neoptera</taxon>
        <taxon>Endopterygota</taxon>
        <taxon>Diptera</taxon>
        <taxon>Brachycera</taxon>
        <taxon>Stratiomyomorpha</taxon>
        <taxon>Stratiomyidae</taxon>
        <taxon>Hermetiinae</taxon>
        <taxon>Hermetia</taxon>
    </lineage>
</organism>
<evidence type="ECO:0000256" key="1">
    <source>
        <dbReference type="SAM" id="Coils"/>
    </source>
</evidence>
<evidence type="ECO:0008006" key="5">
    <source>
        <dbReference type="Google" id="ProtNLM"/>
    </source>
</evidence>
<feature type="signal peptide" evidence="2">
    <location>
        <begin position="1"/>
        <end position="20"/>
    </location>
</feature>
<keyword evidence="2" id="KW-0732">Signal</keyword>
<name>A0A7R8UGH7_HERIL</name>
<accession>A0A7R8UGH7</accession>
<evidence type="ECO:0000313" key="3">
    <source>
        <dbReference type="EMBL" id="CAD7080450.1"/>
    </source>
</evidence>
<dbReference type="AlphaFoldDB" id="A0A7R8UGH7"/>
<dbReference type="EMBL" id="LR899010">
    <property type="protein sequence ID" value="CAD7080450.1"/>
    <property type="molecule type" value="Genomic_DNA"/>
</dbReference>
<proteinExistence type="predicted"/>
<feature type="chain" id="PRO_5030566093" description="Secreted protein" evidence="2">
    <location>
        <begin position="21"/>
        <end position="147"/>
    </location>
</feature>
<keyword evidence="1" id="KW-0175">Coiled coil</keyword>
<keyword evidence="4" id="KW-1185">Reference proteome</keyword>
<dbReference type="InParanoid" id="A0A7R8UGH7"/>
<protein>
    <recommendedName>
        <fullName evidence="5">Secreted protein</fullName>
    </recommendedName>
</protein>
<gene>
    <name evidence="3" type="ORF">HERILL_LOCUS3603</name>
</gene>
<evidence type="ECO:0000313" key="4">
    <source>
        <dbReference type="Proteomes" id="UP000594454"/>
    </source>
</evidence>
<dbReference type="Proteomes" id="UP000594454">
    <property type="component" value="Chromosome 2"/>
</dbReference>
<sequence>MAAFQTFVILPLVACILVHGATVYQNSTTGSQGDSDASVECGTLKCPAQAVGCILTTQTDSSGNTVVSESCINSAGKAIDKANQTYSQGQFPPAGSNYINGTWGSGTFNYTAVEQHLHKLEKEAQQKVQDALNQLKKDLDKLHHLFD</sequence>
<feature type="coiled-coil region" evidence="1">
    <location>
        <begin position="110"/>
        <end position="145"/>
    </location>
</feature>